<feature type="region of interest" description="Disordered" evidence="2">
    <location>
        <begin position="1"/>
        <end position="211"/>
    </location>
</feature>
<reference evidence="3 4" key="1">
    <citation type="journal article" date="2018" name="Mol. Biol. Evol.">
        <title>Broad Genomic Sampling Reveals a Smut Pathogenic Ancestry of the Fungal Clade Ustilaginomycotina.</title>
        <authorList>
            <person name="Kijpornyongpan T."/>
            <person name="Mondo S.J."/>
            <person name="Barry K."/>
            <person name="Sandor L."/>
            <person name="Lee J."/>
            <person name="Lipzen A."/>
            <person name="Pangilinan J."/>
            <person name="LaButti K."/>
            <person name="Hainaut M."/>
            <person name="Henrissat B."/>
            <person name="Grigoriev I.V."/>
            <person name="Spatafora J.W."/>
            <person name="Aime M.C."/>
        </authorList>
    </citation>
    <scope>NUCLEOTIDE SEQUENCE [LARGE SCALE GENOMIC DNA]</scope>
    <source>
        <strain evidence="3 4">MCA 5214</strain>
    </source>
</reference>
<proteinExistence type="predicted"/>
<evidence type="ECO:0000256" key="1">
    <source>
        <dbReference type="PROSITE-ProRule" id="PRU00023"/>
    </source>
</evidence>
<feature type="compositionally biased region" description="Polar residues" evidence="2">
    <location>
        <begin position="86"/>
        <end position="95"/>
    </location>
</feature>
<dbReference type="GeneID" id="37031369"/>
<keyword evidence="1" id="KW-0040">ANK repeat</keyword>
<feature type="repeat" description="ANK" evidence="1">
    <location>
        <begin position="253"/>
        <end position="275"/>
    </location>
</feature>
<evidence type="ECO:0000313" key="3">
    <source>
        <dbReference type="EMBL" id="PWN26435.1"/>
    </source>
</evidence>
<protein>
    <submittedName>
        <fullName evidence="3">Uncharacterized protein</fullName>
    </submittedName>
</protein>
<name>A0A316UTL7_9BASI</name>
<dbReference type="InterPro" id="IPR036770">
    <property type="entry name" value="Ankyrin_rpt-contain_sf"/>
</dbReference>
<dbReference type="RefSeq" id="XP_025361047.1">
    <property type="nucleotide sequence ID" value="XM_025509546.1"/>
</dbReference>
<dbReference type="OrthoDB" id="10057496at2759"/>
<dbReference type="SUPFAM" id="SSF48403">
    <property type="entry name" value="Ankyrin repeat"/>
    <property type="match status" value="1"/>
</dbReference>
<dbReference type="Pfam" id="PF13637">
    <property type="entry name" value="Ank_4"/>
    <property type="match status" value="1"/>
</dbReference>
<accession>A0A316UTL7</accession>
<dbReference type="PROSITE" id="PS50297">
    <property type="entry name" value="ANK_REP_REGION"/>
    <property type="match status" value="1"/>
</dbReference>
<dbReference type="AlphaFoldDB" id="A0A316UTL7"/>
<feature type="compositionally biased region" description="Acidic residues" evidence="2">
    <location>
        <begin position="155"/>
        <end position="166"/>
    </location>
</feature>
<dbReference type="EMBL" id="KZ819671">
    <property type="protein sequence ID" value="PWN26435.1"/>
    <property type="molecule type" value="Genomic_DNA"/>
</dbReference>
<dbReference type="STRING" id="1569628.A0A316UTL7"/>
<sequence length="295" mass="31698">MHSSLLTTSVPCRSSNAWSRDDDDDGLPDDPSIARPTPQRAPPSSSTRHFKTQGSPSVPSLGAFADPLSPESAWASRGGSDAGTPKPTQEAQLSSIAPELVHHRGPNDADAMPLMSTNGPLDSSSESADEEAFVYQQQDAPPHENANGAHHRDEGNEEEEEEEEDFVYPSGTNDVVHVGSVTSSSPLPSEGMQGSGDQSKGPPRPRPRPIDYQRLHELCTSGSLESLQLFFQQTTEMTGTSSFALANEPNPSSGQMPIHYAAKQGKLDLLKWLVEDVGALVEIEDREGEVSHHQA</sequence>
<dbReference type="PROSITE" id="PS50088">
    <property type="entry name" value="ANK_REPEAT"/>
    <property type="match status" value="1"/>
</dbReference>
<evidence type="ECO:0000313" key="4">
    <source>
        <dbReference type="Proteomes" id="UP000245884"/>
    </source>
</evidence>
<dbReference type="Gene3D" id="1.25.40.20">
    <property type="entry name" value="Ankyrin repeat-containing domain"/>
    <property type="match status" value="1"/>
</dbReference>
<gene>
    <name evidence="3" type="ORF">BDZ90DRAFT_38888</name>
</gene>
<dbReference type="InterPro" id="IPR002110">
    <property type="entry name" value="Ankyrin_rpt"/>
</dbReference>
<organism evidence="3 4">
    <name type="scientific">Jaminaea rosea</name>
    <dbReference type="NCBI Taxonomy" id="1569628"/>
    <lineage>
        <taxon>Eukaryota</taxon>
        <taxon>Fungi</taxon>
        <taxon>Dikarya</taxon>
        <taxon>Basidiomycota</taxon>
        <taxon>Ustilaginomycotina</taxon>
        <taxon>Exobasidiomycetes</taxon>
        <taxon>Microstromatales</taxon>
        <taxon>Microstromatales incertae sedis</taxon>
        <taxon>Jaminaea</taxon>
    </lineage>
</organism>
<feature type="compositionally biased region" description="Polar residues" evidence="2">
    <location>
        <begin position="1"/>
        <end position="18"/>
    </location>
</feature>
<dbReference type="Proteomes" id="UP000245884">
    <property type="component" value="Unassembled WGS sequence"/>
</dbReference>
<evidence type="ECO:0000256" key="2">
    <source>
        <dbReference type="SAM" id="MobiDB-lite"/>
    </source>
</evidence>
<feature type="compositionally biased region" description="Polar residues" evidence="2">
    <location>
        <begin position="42"/>
        <end position="58"/>
    </location>
</feature>
<keyword evidence="4" id="KW-1185">Reference proteome</keyword>